<name>A0A644VXV3_9ZZZZ</name>
<evidence type="ECO:0000259" key="1">
    <source>
        <dbReference type="Pfam" id="PF04321"/>
    </source>
</evidence>
<organism evidence="2">
    <name type="scientific">bioreactor metagenome</name>
    <dbReference type="NCBI Taxonomy" id="1076179"/>
    <lineage>
        <taxon>unclassified sequences</taxon>
        <taxon>metagenomes</taxon>
        <taxon>ecological metagenomes</taxon>
    </lineage>
</organism>
<dbReference type="Gene3D" id="3.40.50.720">
    <property type="entry name" value="NAD(P)-binding Rossmann-like Domain"/>
    <property type="match status" value="1"/>
</dbReference>
<dbReference type="EC" id="1.1.1.133" evidence="2"/>
<dbReference type="SUPFAM" id="SSF51735">
    <property type="entry name" value="NAD(P)-binding Rossmann-fold domains"/>
    <property type="match status" value="1"/>
</dbReference>
<dbReference type="GO" id="GO:0019305">
    <property type="term" value="P:dTDP-rhamnose biosynthetic process"/>
    <property type="evidence" value="ECO:0007669"/>
    <property type="project" value="TreeGrafter"/>
</dbReference>
<comment type="caution">
    <text evidence="2">The sequence shown here is derived from an EMBL/GenBank/DDBJ whole genome shotgun (WGS) entry which is preliminary data.</text>
</comment>
<dbReference type="EMBL" id="VSSQ01000456">
    <property type="protein sequence ID" value="MPL95153.1"/>
    <property type="molecule type" value="Genomic_DNA"/>
</dbReference>
<dbReference type="GO" id="GO:0008831">
    <property type="term" value="F:dTDP-4-dehydrorhamnose reductase activity"/>
    <property type="evidence" value="ECO:0007669"/>
    <property type="project" value="UniProtKB-EC"/>
</dbReference>
<proteinExistence type="predicted"/>
<dbReference type="InterPro" id="IPR005913">
    <property type="entry name" value="dTDP_dehydrorham_reduct"/>
</dbReference>
<dbReference type="GO" id="GO:0005829">
    <property type="term" value="C:cytosol"/>
    <property type="evidence" value="ECO:0007669"/>
    <property type="project" value="TreeGrafter"/>
</dbReference>
<dbReference type="PANTHER" id="PTHR10491:SF4">
    <property type="entry name" value="METHIONINE ADENOSYLTRANSFERASE 2 SUBUNIT BETA"/>
    <property type="match status" value="1"/>
</dbReference>
<dbReference type="PANTHER" id="PTHR10491">
    <property type="entry name" value="DTDP-4-DEHYDRORHAMNOSE REDUCTASE"/>
    <property type="match status" value="1"/>
</dbReference>
<dbReference type="Pfam" id="PF04321">
    <property type="entry name" value="RmlD_sub_bind"/>
    <property type="match status" value="1"/>
</dbReference>
<dbReference type="CDD" id="cd05254">
    <property type="entry name" value="dTDP_HR_like_SDR_e"/>
    <property type="match status" value="1"/>
</dbReference>
<sequence length="293" mass="33433">MKKILVTGAMGQLGRALNKLLKNNNDYMIYNTDTKKIRDASLGNVYSLDITNYETANEIIKDFNPDVIINCAAHTAVDLCETDKDNAYKINVEGPKNLAIISEKLNAKMVQISTDYIFDGSAAIPYTEEIKGNPQSVYAKTKYEAEKVVMQYCTRSYIIRTGWMYGEGNNFIKTMLKLSEEKKEISVVEDQIGTPTSAKEVARLIIFLIETDKYGIFHGTCEGSTSWYQYAVEIFKLANKDIIVRPIKSSDYHSAAKRPTFSVLENKRLKNETEFRFSNWYDELKVFMKSMNI</sequence>
<evidence type="ECO:0000313" key="2">
    <source>
        <dbReference type="EMBL" id="MPL95153.1"/>
    </source>
</evidence>
<accession>A0A644VXV3</accession>
<reference evidence="2" key="1">
    <citation type="submission" date="2019-08" db="EMBL/GenBank/DDBJ databases">
        <authorList>
            <person name="Kucharzyk K."/>
            <person name="Murdoch R.W."/>
            <person name="Higgins S."/>
            <person name="Loffler F."/>
        </authorList>
    </citation>
    <scope>NUCLEOTIDE SEQUENCE</scope>
</reference>
<dbReference type="Gene3D" id="3.90.25.10">
    <property type="entry name" value="UDP-galactose 4-epimerase, domain 1"/>
    <property type="match status" value="1"/>
</dbReference>
<dbReference type="AlphaFoldDB" id="A0A644VXV3"/>
<dbReference type="InterPro" id="IPR036291">
    <property type="entry name" value="NAD(P)-bd_dom_sf"/>
</dbReference>
<dbReference type="NCBIfam" id="TIGR01214">
    <property type="entry name" value="rmlD"/>
    <property type="match status" value="1"/>
</dbReference>
<feature type="domain" description="RmlD-like substrate binding" evidence="1">
    <location>
        <begin position="3"/>
        <end position="291"/>
    </location>
</feature>
<protein>
    <submittedName>
        <fullName evidence="2">dTDP-4-dehydrorhamnose reductase</fullName>
        <ecNumber evidence="2">1.1.1.133</ecNumber>
    </submittedName>
</protein>
<gene>
    <name evidence="2" type="primary">rmlD_9</name>
    <name evidence="2" type="ORF">SDC9_41319</name>
</gene>
<dbReference type="InterPro" id="IPR029903">
    <property type="entry name" value="RmlD-like-bd"/>
</dbReference>
<keyword evidence="2" id="KW-0560">Oxidoreductase</keyword>